<reference evidence="3 4" key="1">
    <citation type="journal article" date="2016" name="MBio">
        <title>Lateral Gene Transfer in a Heavy Metal-Contaminated-Groundwater Microbial Community.</title>
        <authorList>
            <person name="Hemme C.L."/>
            <person name="Green S.J."/>
            <person name="Rishishwar L."/>
            <person name="Prakash O."/>
            <person name="Pettenato A."/>
            <person name="Chakraborty R."/>
            <person name="Deutschbauer A.M."/>
            <person name="Van Nostrand J.D."/>
            <person name="Wu L."/>
            <person name="He Z."/>
            <person name="Jordan I.K."/>
            <person name="Hazen T.C."/>
            <person name="Arkin A.P."/>
            <person name="Kostka J.E."/>
            <person name="Zhou J."/>
        </authorList>
    </citation>
    <scope>NUCLEOTIDE SEQUENCE [LARGE SCALE GENOMIC DNA]</scope>
    <source>
        <strain evidence="3 4">FW104-T7</strain>
    </source>
</reference>
<dbReference type="Gene3D" id="3.90.550.10">
    <property type="entry name" value="Spore Coat Polysaccharide Biosynthesis Protein SpsA, Chain A"/>
    <property type="match status" value="1"/>
</dbReference>
<name>A0A154QIZ0_9GAMM</name>
<gene>
    <name evidence="3" type="ORF">RHOFW104T7_09285</name>
</gene>
<evidence type="ECO:0000256" key="1">
    <source>
        <dbReference type="ARBA" id="ARBA00038494"/>
    </source>
</evidence>
<protein>
    <submittedName>
        <fullName evidence="3">Beta 1,4 glucosyltransferase</fullName>
    </submittedName>
</protein>
<evidence type="ECO:0000313" key="4">
    <source>
        <dbReference type="Proteomes" id="UP000076131"/>
    </source>
</evidence>
<dbReference type="EMBL" id="LVJS01000030">
    <property type="protein sequence ID" value="KZC24273.1"/>
    <property type="molecule type" value="Genomic_DNA"/>
</dbReference>
<comment type="caution">
    <text evidence="3">The sequence shown here is derived from an EMBL/GenBank/DDBJ whole genome shotgun (WGS) entry which is preliminary data.</text>
</comment>
<dbReference type="STRING" id="416169.RHOFW104T7_09285"/>
<dbReference type="InterPro" id="IPR029044">
    <property type="entry name" value="Nucleotide-diphossugar_trans"/>
</dbReference>
<dbReference type="eggNOG" id="COG0463">
    <property type="taxonomic scope" value="Bacteria"/>
</dbReference>
<dbReference type="GO" id="GO:0016740">
    <property type="term" value="F:transferase activity"/>
    <property type="evidence" value="ECO:0007669"/>
    <property type="project" value="UniProtKB-KW"/>
</dbReference>
<dbReference type="InterPro" id="IPR001173">
    <property type="entry name" value="Glyco_trans_2-like"/>
</dbReference>
<dbReference type="PANTHER" id="PTHR43630:SF2">
    <property type="entry name" value="GLYCOSYLTRANSFERASE"/>
    <property type="match status" value="1"/>
</dbReference>
<organism evidence="3 4">
    <name type="scientific">Rhodanobacter thiooxydans</name>
    <dbReference type="NCBI Taxonomy" id="416169"/>
    <lineage>
        <taxon>Bacteria</taxon>
        <taxon>Pseudomonadati</taxon>
        <taxon>Pseudomonadota</taxon>
        <taxon>Gammaproteobacteria</taxon>
        <taxon>Lysobacterales</taxon>
        <taxon>Rhodanobacteraceae</taxon>
        <taxon>Rhodanobacter</taxon>
    </lineage>
</organism>
<dbReference type="PANTHER" id="PTHR43630">
    <property type="entry name" value="POLY-BETA-1,6-N-ACETYL-D-GLUCOSAMINE SYNTHASE"/>
    <property type="match status" value="1"/>
</dbReference>
<keyword evidence="4" id="KW-1185">Reference proteome</keyword>
<dbReference type="Pfam" id="PF00535">
    <property type="entry name" value="Glycos_transf_2"/>
    <property type="match status" value="1"/>
</dbReference>
<evidence type="ECO:0000259" key="2">
    <source>
        <dbReference type="Pfam" id="PF00535"/>
    </source>
</evidence>
<proteinExistence type="inferred from homology"/>
<dbReference type="CDD" id="cd02511">
    <property type="entry name" value="Beta4Glucosyltransferase"/>
    <property type="match status" value="1"/>
</dbReference>
<evidence type="ECO:0000313" key="3">
    <source>
        <dbReference type="EMBL" id="KZC24273.1"/>
    </source>
</evidence>
<comment type="similarity">
    <text evidence="1">Belongs to the glycosyltransferase 2 family. WaaE/KdtX subfamily.</text>
</comment>
<dbReference type="Proteomes" id="UP000076131">
    <property type="component" value="Unassembled WGS sequence"/>
</dbReference>
<feature type="domain" description="Glycosyltransferase 2-like" evidence="2">
    <location>
        <begin position="9"/>
        <end position="139"/>
    </location>
</feature>
<dbReference type="SUPFAM" id="SSF53448">
    <property type="entry name" value="Nucleotide-diphospho-sugar transferases"/>
    <property type="match status" value="1"/>
</dbReference>
<sequence length="271" mass="31066">MPTFPLTLAVITRNEAGSIARCLDSVPFAAEKLVVDSGSDDDTVAIAQAHGARVVHQDWLGFGAQRNFATTQCAHDWILVLDADEYLSPELAAELERRLPALIAGDAPAAYLRRRTIYMGRPMRWYRPNVGEKLARLYHRGRARWSDVRVHESLRFEGRAPTFDAPFDHANNPTLAHKQLKVLRYAELKCRDWLDRRKPARMWQAPFVYALAFLKDYLFRLACLDGWRGFLIAQTAASYALYKRMRYYEMVNNPESVADAADLLNKHQLDR</sequence>
<dbReference type="RefSeq" id="WP_008436965.1">
    <property type="nucleotide sequence ID" value="NZ_LVJS01000030.1"/>
</dbReference>
<dbReference type="AlphaFoldDB" id="A0A154QIZ0"/>
<accession>A0A154QIZ0</accession>
<keyword evidence="3" id="KW-0808">Transferase</keyword>